<comment type="caution">
    <text evidence="13">The sequence shown here is derived from an EMBL/GenBank/DDBJ whole genome shotgun (WGS) entry which is preliminary data.</text>
</comment>
<dbReference type="CDD" id="cd02885">
    <property type="entry name" value="NUDIX_IPP_Isomerase"/>
    <property type="match status" value="1"/>
</dbReference>
<dbReference type="HAMAP" id="MF_00202">
    <property type="entry name" value="Idi"/>
    <property type="match status" value="1"/>
</dbReference>
<evidence type="ECO:0000256" key="2">
    <source>
        <dbReference type="ARBA" id="ARBA00007579"/>
    </source>
</evidence>
<sequence>MANVILVDEKDTPIGAREKLEAHKKKLLHRAFSVFIFNDKNELLLQRRAISKYHSGGLWTNTVCSHPAPGEDTISAAHRRLVEEMGFDTEVKEIFTFSYKHEFDNGITENEFDHVIVGRYNNDPISNPEEVEEWKWATKEEVTSDIKENPDKYTYWFKIAFPKVAL</sequence>
<feature type="active site" evidence="11">
    <location>
        <position position="64"/>
    </location>
</feature>
<dbReference type="PANTHER" id="PTHR10885:SF0">
    <property type="entry name" value="ISOPENTENYL-DIPHOSPHATE DELTA-ISOMERASE"/>
    <property type="match status" value="1"/>
</dbReference>
<evidence type="ECO:0000256" key="8">
    <source>
        <dbReference type="ARBA" id="ARBA00023229"/>
    </source>
</evidence>
<dbReference type="PROSITE" id="PS51462">
    <property type="entry name" value="NUDIX"/>
    <property type="match status" value="1"/>
</dbReference>
<evidence type="ECO:0000256" key="5">
    <source>
        <dbReference type="ARBA" id="ARBA00022723"/>
    </source>
</evidence>
<dbReference type="PANTHER" id="PTHR10885">
    <property type="entry name" value="ISOPENTENYL-DIPHOSPHATE DELTA-ISOMERASE"/>
    <property type="match status" value="1"/>
</dbReference>
<evidence type="ECO:0000256" key="6">
    <source>
        <dbReference type="ARBA" id="ARBA00022842"/>
    </source>
</evidence>
<comment type="similarity">
    <text evidence="2">Belongs to the IPP isomerase type 1 family.</text>
</comment>
<dbReference type="GO" id="GO:0004452">
    <property type="term" value="F:isopentenyl-diphosphate delta-isomerase activity"/>
    <property type="evidence" value="ECO:0007669"/>
    <property type="project" value="UniProtKB-UniRule"/>
</dbReference>
<keyword evidence="6" id="KW-0460">Magnesium</keyword>
<keyword evidence="5" id="KW-0479">Metal-binding</keyword>
<keyword evidence="4" id="KW-0963">Cytoplasm</keyword>
<evidence type="ECO:0000256" key="10">
    <source>
        <dbReference type="NCBIfam" id="TIGR02150"/>
    </source>
</evidence>
<protein>
    <recommendedName>
        <fullName evidence="3 10">Isopentenyl-diphosphate delta-isomerase</fullName>
        <ecNumber evidence="3 10">5.3.3.2</ecNumber>
    </recommendedName>
</protein>
<dbReference type="NCBIfam" id="NF002995">
    <property type="entry name" value="PRK03759.1"/>
    <property type="match status" value="1"/>
</dbReference>
<dbReference type="GO" id="GO:0050992">
    <property type="term" value="P:dimethylallyl diphosphate biosynthetic process"/>
    <property type="evidence" value="ECO:0007669"/>
    <property type="project" value="UniProtKB-UniPathway"/>
</dbReference>
<evidence type="ECO:0000256" key="11">
    <source>
        <dbReference type="PIRSR" id="PIRSR018427-1"/>
    </source>
</evidence>
<keyword evidence="9 13" id="KW-0413">Isomerase</keyword>
<dbReference type="UniPathway" id="UPA00059">
    <property type="reaction ID" value="UER00104"/>
</dbReference>
<feature type="active site" evidence="11">
    <location>
        <position position="111"/>
    </location>
</feature>
<dbReference type="InterPro" id="IPR056375">
    <property type="entry name" value="Idi_bact"/>
</dbReference>
<dbReference type="GO" id="GO:0005737">
    <property type="term" value="C:cytoplasm"/>
    <property type="evidence" value="ECO:0007669"/>
    <property type="project" value="TreeGrafter"/>
</dbReference>
<keyword evidence="8" id="KW-0414">Isoprene biosynthesis</keyword>
<dbReference type="InterPro" id="IPR000086">
    <property type="entry name" value="NUDIX_hydrolase_dom"/>
</dbReference>
<evidence type="ECO:0000256" key="7">
    <source>
        <dbReference type="ARBA" id="ARBA00023211"/>
    </source>
</evidence>
<dbReference type="AlphaFoldDB" id="A0A2M8EME6"/>
<evidence type="ECO:0000313" key="13">
    <source>
        <dbReference type="EMBL" id="PJC23914.1"/>
    </source>
</evidence>
<dbReference type="Pfam" id="PF00293">
    <property type="entry name" value="NUDIX"/>
    <property type="match status" value="1"/>
</dbReference>
<evidence type="ECO:0000256" key="9">
    <source>
        <dbReference type="ARBA" id="ARBA00023235"/>
    </source>
</evidence>
<dbReference type="PIRSF" id="PIRSF018427">
    <property type="entry name" value="Isopntndiph_ism"/>
    <property type="match status" value="1"/>
</dbReference>
<dbReference type="GO" id="GO:0046872">
    <property type="term" value="F:metal ion binding"/>
    <property type="evidence" value="ECO:0007669"/>
    <property type="project" value="UniProtKB-KW"/>
</dbReference>
<evidence type="ECO:0000256" key="3">
    <source>
        <dbReference type="ARBA" id="ARBA00012057"/>
    </source>
</evidence>
<dbReference type="InterPro" id="IPR015797">
    <property type="entry name" value="NUDIX_hydrolase-like_dom_sf"/>
</dbReference>
<name>A0A2M8EME6_UNCKA</name>
<dbReference type="NCBIfam" id="TIGR02150">
    <property type="entry name" value="IPP_isom_1"/>
    <property type="match status" value="1"/>
</dbReference>
<evidence type="ECO:0000256" key="4">
    <source>
        <dbReference type="ARBA" id="ARBA00022490"/>
    </source>
</evidence>
<dbReference type="GO" id="GO:0009240">
    <property type="term" value="P:isopentenyl diphosphate biosynthetic process"/>
    <property type="evidence" value="ECO:0007669"/>
    <property type="project" value="TreeGrafter"/>
</dbReference>
<organism evidence="13 14">
    <name type="scientific">candidate division WWE3 bacterium CG_4_9_14_0_2_um_filter_35_11</name>
    <dbReference type="NCBI Taxonomy" id="1975077"/>
    <lineage>
        <taxon>Bacteria</taxon>
        <taxon>Katanobacteria</taxon>
    </lineage>
</organism>
<dbReference type="SUPFAM" id="SSF55811">
    <property type="entry name" value="Nudix"/>
    <property type="match status" value="1"/>
</dbReference>
<evidence type="ECO:0000256" key="1">
    <source>
        <dbReference type="ARBA" id="ARBA00004826"/>
    </source>
</evidence>
<dbReference type="InterPro" id="IPR011876">
    <property type="entry name" value="IsopentenylPP_isomerase_typ1"/>
</dbReference>
<keyword evidence="7" id="KW-0464">Manganese</keyword>
<gene>
    <name evidence="13" type="ORF">CO058_00665</name>
</gene>
<comment type="pathway">
    <text evidence="1">Isoprenoid biosynthesis; dimethylallyl diphosphate biosynthesis; dimethylallyl diphosphate from isopentenyl diphosphate: step 1/1.</text>
</comment>
<dbReference type="EC" id="5.3.3.2" evidence="3 10"/>
<feature type="domain" description="Nudix hydrolase" evidence="12">
    <location>
        <begin position="27"/>
        <end position="159"/>
    </location>
</feature>
<dbReference type="Gene3D" id="3.90.79.10">
    <property type="entry name" value="Nucleoside Triphosphate Pyrophosphohydrolase"/>
    <property type="match status" value="1"/>
</dbReference>
<dbReference type="EMBL" id="PFSJ01000006">
    <property type="protein sequence ID" value="PJC23914.1"/>
    <property type="molecule type" value="Genomic_DNA"/>
</dbReference>
<evidence type="ECO:0000313" key="14">
    <source>
        <dbReference type="Proteomes" id="UP000229756"/>
    </source>
</evidence>
<reference evidence="14" key="1">
    <citation type="submission" date="2017-09" db="EMBL/GenBank/DDBJ databases">
        <title>Depth-based differentiation of microbial function through sediment-hosted aquifers and enrichment of novel symbionts in the deep terrestrial subsurface.</title>
        <authorList>
            <person name="Probst A.J."/>
            <person name="Ladd B."/>
            <person name="Jarett J.K."/>
            <person name="Geller-Mcgrath D.E."/>
            <person name="Sieber C.M.K."/>
            <person name="Emerson J.B."/>
            <person name="Anantharaman K."/>
            <person name="Thomas B.C."/>
            <person name="Malmstrom R."/>
            <person name="Stieglmeier M."/>
            <person name="Klingl A."/>
            <person name="Woyke T."/>
            <person name="Ryan C.M."/>
            <person name="Banfield J.F."/>
        </authorList>
    </citation>
    <scope>NUCLEOTIDE SEQUENCE [LARGE SCALE GENOMIC DNA]</scope>
</reference>
<accession>A0A2M8EME6</accession>
<dbReference type="Proteomes" id="UP000229756">
    <property type="component" value="Unassembled WGS sequence"/>
</dbReference>
<evidence type="ECO:0000259" key="12">
    <source>
        <dbReference type="PROSITE" id="PS51462"/>
    </source>
</evidence>
<proteinExistence type="inferred from homology"/>